<proteinExistence type="predicted"/>
<evidence type="ECO:0000313" key="3">
    <source>
        <dbReference type="EMBL" id="GHJ29849.1"/>
    </source>
</evidence>
<dbReference type="EMBL" id="BNEK01000004">
    <property type="protein sequence ID" value="GHJ29834.1"/>
    <property type="molecule type" value="Genomic_DNA"/>
</dbReference>
<evidence type="ECO:0000313" key="4">
    <source>
        <dbReference type="Proteomes" id="UP001054854"/>
    </source>
</evidence>
<dbReference type="Proteomes" id="UP001054854">
    <property type="component" value="Unassembled WGS sequence"/>
</dbReference>
<organism evidence="1 4">
    <name type="scientific">Streptomyces hygroscopicus</name>
    <dbReference type="NCBI Taxonomy" id="1912"/>
    <lineage>
        <taxon>Bacteria</taxon>
        <taxon>Bacillati</taxon>
        <taxon>Actinomycetota</taxon>
        <taxon>Actinomycetes</taxon>
        <taxon>Kitasatosporales</taxon>
        <taxon>Streptomycetaceae</taxon>
        <taxon>Streptomyces</taxon>
        <taxon>Streptomyces violaceusniger group</taxon>
    </lineage>
</organism>
<evidence type="ECO:0000313" key="1">
    <source>
        <dbReference type="EMBL" id="GHJ26971.1"/>
    </source>
</evidence>
<protein>
    <recommendedName>
        <fullName evidence="5">Integral membrane protein</fullName>
    </recommendedName>
</protein>
<evidence type="ECO:0000313" key="2">
    <source>
        <dbReference type="EMBL" id="GHJ29834.1"/>
    </source>
</evidence>
<sequence>METVGWAAAAIALVAGVVHVLGYALDQAVVLAEKATSALKAMRRLRSAWRAPDGGEGQR</sequence>
<dbReference type="EMBL" id="BNEK01000003">
    <property type="protein sequence ID" value="GHJ26971.1"/>
    <property type="molecule type" value="Genomic_DNA"/>
</dbReference>
<keyword evidence="4" id="KW-1185">Reference proteome</keyword>
<comment type="caution">
    <text evidence="1">The sequence shown here is derived from an EMBL/GenBank/DDBJ whole genome shotgun (WGS) entry which is preliminary data.</text>
</comment>
<accession>A0ABQ3TUG1</accession>
<name>A0ABQ3TUG1_STRHY</name>
<reference evidence="1" key="1">
    <citation type="submission" date="2024-05" db="EMBL/GenBank/DDBJ databases">
        <title>Whole genome shotgun sequence of Streptomyces hygroscopicus NBRC 113678.</title>
        <authorList>
            <person name="Komaki H."/>
            <person name="Tamura T."/>
        </authorList>
    </citation>
    <scope>NUCLEOTIDE SEQUENCE</scope>
    <source>
        <strain evidence="1">N11-34</strain>
    </source>
</reference>
<evidence type="ECO:0008006" key="5">
    <source>
        <dbReference type="Google" id="ProtNLM"/>
    </source>
</evidence>
<gene>
    <name evidence="1" type="ORF">TPA0910_14040</name>
    <name evidence="2" type="ORF">TPA0910_42670</name>
    <name evidence="3" type="ORF">TPA0910_42820</name>
</gene>
<dbReference type="EMBL" id="BNEK01000005">
    <property type="protein sequence ID" value="GHJ29849.1"/>
    <property type="molecule type" value="Genomic_DNA"/>
</dbReference>